<dbReference type="RefSeq" id="XP_011499930.1">
    <property type="nucleotide sequence ID" value="XM_011501628.1"/>
</dbReference>
<organism evidence="3 4">
    <name type="scientific">Ceratosolen solmsi marchali</name>
    <dbReference type="NCBI Taxonomy" id="326594"/>
    <lineage>
        <taxon>Eukaryota</taxon>
        <taxon>Metazoa</taxon>
        <taxon>Ecdysozoa</taxon>
        <taxon>Arthropoda</taxon>
        <taxon>Hexapoda</taxon>
        <taxon>Insecta</taxon>
        <taxon>Pterygota</taxon>
        <taxon>Neoptera</taxon>
        <taxon>Endopterygota</taxon>
        <taxon>Hymenoptera</taxon>
        <taxon>Apocrita</taxon>
        <taxon>Proctotrupomorpha</taxon>
        <taxon>Chalcidoidea</taxon>
        <taxon>Agaonidae</taxon>
        <taxon>Agaoninae</taxon>
        <taxon>Ceratosolen</taxon>
    </lineage>
</organism>
<evidence type="ECO:0000313" key="4">
    <source>
        <dbReference type="RefSeq" id="XP_011499930.1"/>
    </source>
</evidence>
<evidence type="ECO:0000256" key="2">
    <source>
        <dbReference type="SAM" id="SignalP"/>
    </source>
</evidence>
<dbReference type="Proteomes" id="UP000695007">
    <property type="component" value="Unplaced"/>
</dbReference>
<gene>
    <name evidence="4" type="primary">LOC105363830</name>
</gene>
<sequence length="393" mass="46282">MKSTITFVLLITGCLAQQEDAASAQQRQSRTPQGHIQYSDPDGLRVNWKLYAPYTQWKSHLEATPQRNERAETGSAQPIEETQSEVLKPEAAVSEDKLAQPLPHVQVHYKPYSMVPAHIKQLIHKMYEPQAPYVDPSVYIYRTFEQPQEEEAKSQVPTEEKEATRATSQIQLNNADELYEHIPKYESKYSLNKEKAAFVQYKDEPIPAASAIPRYGSVPERSESSYENDRQQTQQHSQQYQVQQPQQYQSEQTRQYEIQQPQTYQQNQMVQRQFQQPETYQQEQSRQYQQQQSQTKQHHQQQQEPERQKNGESAMPKELHQLLNLQAQTPYHVIANRILYKPKTIFVPKPIPEDVKGPYKYRSKIYFVKNENSDRKDKERSERDDKNEQQQEE</sequence>
<reference evidence="4" key="1">
    <citation type="submission" date="2025-08" db="UniProtKB">
        <authorList>
            <consortium name="RefSeq"/>
        </authorList>
    </citation>
    <scope>IDENTIFICATION</scope>
</reference>
<dbReference type="GeneID" id="105363830"/>
<accession>A0AAJ6YKY0</accession>
<feature type="compositionally biased region" description="Low complexity" evidence="1">
    <location>
        <begin position="231"/>
        <end position="256"/>
    </location>
</feature>
<feature type="compositionally biased region" description="Low complexity" evidence="1">
    <location>
        <begin position="268"/>
        <end position="303"/>
    </location>
</feature>
<keyword evidence="2" id="KW-0732">Signal</keyword>
<dbReference type="KEGG" id="csol:105363830"/>
<feature type="chain" id="PRO_5042535235" evidence="2">
    <location>
        <begin position="17"/>
        <end position="393"/>
    </location>
</feature>
<feature type="compositionally biased region" description="Basic and acidic residues" evidence="1">
    <location>
        <begin position="220"/>
        <end position="230"/>
    </location>
</feature>
<feature type="compositionally biased region" description="Basic and acidic residues" evidence="1">
    <location>
        <begin position="371"/>
        <end position="393"/>
    </location>
</feature>
<feature type="compositionally biased region" description="Basic and acidic residues" evidence="1">
    <location>
        <begin position="304"/>
        <end position="314"/>
    </location>
</feature>
<name>A0AAJ6YKY0_9HYME</name>
<feature type="region of interest" description="Disordered" evidence="1">
    <location>
        <begin position="268"/>
        <end position="314"/>
    </location>
</feature>
<dbReference type="AlphaFoldDB" id="A0AAJ6YKY0"/>
<protein>
    <submittedName>
        <fullName evidence="4">Bromodomain-containing protein DDB_G0280777-like</fullName>
    </submittedName>
</protein>
<feature type="signal peptide" evidence="2">
    <location>
        <begin position="1"/>
        <end position="16"/>
    </location>
</feature>
<feature type="region of interest" description="Disordered" evidence="1">
    <location>
        <begin position="368"/>
        <end position="393"/>
    </location>
</feature>
<evidence type="ECO:0000313" key="3">
    <source>
        <dbReference type="Proteomes" id="UP000695007"/>
    </source>
</evidence>
<proteinExistence type="predicted"/>
<evidence type="ECO:0000256" key="1">
    <source>
        <dbReference type="SAM" id="MobiDB-lite"/>
    </source>
</evidence>
<feature type="region of interest" description="Disordered" evidence="1">
    <location>
        <begin position="147"/>
        <end position="168"/>
    </location>
</feature>
<feature type="compositionally biased region" description="Basic and acidic residues" evidence="1">
    <location>
        <begin position="150"/>
        <end position="164"/>
    </location>
</feature>
<feature type="region of interest" description="Disordered" evidence="1">
    <location>
        <begin position="63"/>
        <end position="82"/>
    </location>
</feature>
<feature type="region of interest" description="Disordered" evidence="1">
    <location>
        <begin position="210"/>
        <end position="256"/>
    </location>
</feature>
<keyword evidence="3" id="KW-1185">Reference proteome</keyword>